<feature type="region of interest" description="Disordered" evidence="13">
    <location>
        <begin position="26"/>
        <end position="47"/>
    </location>
</feature>
<dbReference type="SUPFAM" id="SSF57850">
    <property type="entry name" value="RING/U-box"/>
    <property type="match status" value="1"/>
</dbReference>
<evidence type="ECO:0000256" key="14">
    <source>
        <dbReference type="SAM" id="Phobius"/>
    </source>
</evidence>
<dbReference type="STRING" id="50376.A0A517LII0"/>
<dbReference type="Proteomes" id="UP000316270">
    <property type="component" value="Chromosome 13"/>
</dbReference>
<organism evidence="17 18">
    <name type="scientific">Venturia effusa</name>
    <dbReference type="NCBI Taxonomy" id="50376"/>
    <lineage>
        <taxon>Eukaryota</taxon>
        <taxon>Fungi</taxon>
        <taxon>Dikarya</taxon>
        <taxon>Ascomycota</taxon>
        <taxon>Pezizomycotina</taxon>
        <taxon>Dothideomycetes</taxon>
        <taxon>Pleosporomycetidae</taxon>
        <taxon>Venturiales</taxon>
        <taxon>Venturiaceae</taxon>
        <taxon>Venturia</taxon>
    </lineage>
</organism>
<dbReference type="GO" id="GO:0061630">
    <property type="term" value="F:ubiquitin protein ligase activity"/>
    <property type="evidence" value="ECO:0007669"/>
    <property type="project" value="UniProtKB-EC"/>
</dbReference>
<evidence type="ECO:0000313" key="18">
    <source>
        <dbReference type="Proteomes" id="UP000316270"/>
    </source>
</evidence>
<comment type="subcellular location">
    <subcellularLocation>
        <location evidence="2">Membrane</location>
        <topology evidence="2">Multi-pass membrane protein</topology>
    </subcellularLocation>
</comment>
<dbReference type="OrthoDB" id="8062037at2759"/>
<evidence type="ECO:0000313" key="17">
    <source>
        <dbReference type="EMBL" id="QDS75441.1"/>
    </source>
</evidence>
<dbReference type="GO" id="GO:0016020">
    <property type="term" value="C:membrane"/>
    <property type="evidence" value="ECO:0007669"/>
    <property type="project" value="UniProtKB-SubCell"/>
</dbReference>
<keyword evidence="7 12" id="KW-0863">Zinc-finger</keyword>
<evidence type="ECO:0000256" key="4">
    <source>
        <dbReference type="ARBA" id="ARBA00022679"/>
    </source>
</evidence>
<keyword evidence="9" id="KW-0862">Zinc</keyword>
<dbReference type="AlphaFoldDB" id="A0A517LII0"/>
<evidence type="ECO:0000256" key="15">
    <source>
        <dbReference type="SAM" id="SignalP"/>
    </source>
</evidence>
<dbReference type="Gene3D" id="3.30.40.10">
    <property type="entry name" value="Zinc/RING finger domain, C3HC4 (zinc finger)"/>
    <property type="match status" value="1"/>
</dbReference>
<feature type="compositionally biased region" description="Low complexity" evidence="13">
    <location>
        <begin position="553"/>
        <end position="569"/>
    </location>
</feature>
<dbReference type="SMART" id="SM00184">
    <property type="entry name" value="RING"/>
    <property type="match status" value="1"/>
</dbReference>
<feature type="chain" id="PRO_5022230622" description="RING-type E3 ubiquitin transferase" evidence="15">
    <location>
        <begin position="22"/>
        <end position="569"/>
    </location>
</feature>
<evidence type="ECO:0000256" key="6">
    <source>
        <dbReference type="ARBA" id="ARBA00022723"/>
    </source>
</evidence>
<keyword evidence="10 14" id="KW-1133">Transmembrane helix</keyword>
<evidence type="ECO:0000256" key="2">
    <source>
        <dbReference type="ARBA" id="ARBA00004141"/>
    </source>
</evidence>
<accession>A0A517LII0</accession>
<evidence type="ECO:0000256" key="5">
    <source>
        <dbReference type="ARBA" id="ARBA00022692"/>
    </source>
</evidence>
<dbReference type="PROSITE" id="PS50089">
    <property type="entry name" value="ZF_RING_2"/>
    <property type="match status" value="1"/>
</dbReference>
<dbReference type="EMBL" id="CP042197">
    <property type="protein sequence ID" value="QDS75441.1"/>
    <property type="molecule type" value="Genomic_DNA"/>
</dbReference>
<dbReference type="PANTHER" id="PTHR45977:SF4">
    <property type="entry name" value="RING-TYPE DOMAIN-CONTAINING PROTEIN"/>
    <property type="match status" value="1"/>
</dbReference>
<feature type="compositionally biased region" description="Polar residues" evidence="13">
    <location>
        <begin position="331"/>
        <end position="342"/>
    </location>
</feature>
<evidence type="ECO:0000256" key="1">
    <source>
        <dbReference type="ARBA" id="ARBA00000900"/>
    </source>
</evidence>
<evidence type="ECO:0000256" key="12">
    <source>
        <dbReference type="PROSITE-ProRule" id="PRU00175"/>
    </source>
</evidence>
<dbReference type="PANTHER" id="PTHR45977">
    <property type="entry name" value="TARGET OF ERK KINASE MPK-1"/>
    <property type="match status" value="1"/>
</dbReference>
<protein>
    <recommendedName>
        <fullName evidence="3">RING-type E3 ubiquitin transferase</fullName>
        <ecNumber evidence="3">2.3.2.27</ecNumber>
    </recommendedName>
</protein>
<keyword evidence="6" id="KW-0479">Metal-binding</keyword>
<feature type="compositionally biased region" description="Basic and acidic residues" evidence="13">
    <location>
        <begin position="494"/>
        <end position="510"/>
    </location>
</feature>
<keyword evidence="4" id="KW-0808">Transferase</keyword>
<evidence type="ECO:0000256" key="11">
    <source>
        <dbReference type="ARBA" id="ARBA00023136"/>
    </source>
</evidence>
<reference evidence="17 18" key="1">
    <citation type="submission" date="2019-07" db="EMBL/GenBank/DDBJ databases">
        <title>Finished genome of Venturia effusa.</title>
        <authorList>
            <person name="Young C.A."/>
            <person name="Cox M.P."/>
            <person name="Ganley A.R.D."/>
            <person name="David W.J."/>
        </authorList>
    </citation>
    <scope>NUCLEOTIDE SEQUENCE [LARGE SCALE GENOMIC DNA]</scope>
    <source>
        <strain evidence="18">albino</strain>
    </source>
</reference>
<evidence type="ECO:0000256" key="13">
    <source>
        <dbReference type="SAM" id="MobiDB-lite"/>
    </source>
</evidence>
<feature type="region of interest" description="Disordered" evidence="13">
    <location>
        <begin position="494"/>
        <end position="569"/>
    </location>
</feature>
<keyword evidence="18" id="KW-1185">Reference proteome</keyword>
<keyword evidence="11 14" id="KW-0472">Membrane</keyword>
<dbReference type="GO" id="GO:0008270">
    <property type="term" value="F:zinc ion binding"/>
    <property type="evidence" value="ECO:0007669"/>
    <property type="project" value="UniProtKB-KW"/>
</dbReference>
<keyword evidence="8" id="KW-0833">Ubl conjugation pathway</keyword>
<keyword evidence="5 14" id="KW-0812">Transmembrane</keyword>
<dbReference type="EC" id="2.3.2.27" evidence="3"/>
<evidence type="ECO:0000256" key="8">
    <source>
        <dbReference type="ARBA" id="ARBA00022786"/>
    </source>
</evidence>
<name>A0A517LII0_9PEZI</name>
<feature type="domain" description="RING-type" evidence="16">
    <location>
        <begin position="388"/>
        <end position="430"/>
    </location>
</feature>
<dbReference type="GO" id="GO:0016567">
    <property type="term" value="P:protein ubiquitination"/>
    <property type="evidence" value="ECO:0007669"/>
    <property type="project" value="TreeGrafter"/>
</dbReference>
<evidence type="ECO:0000256" key="3">
    <source>
        <dbReference type="ARBA" id="ARBA00012483"/>
    </source>
</evidence>
<feature type="signal peptide" evidence="15">
    <location>
        <begin position="1"/>
        <end position="21"/>
    </location>
</feature>
<evidence type="ECO:0000259" key="16">
    <source>
        <dbReference type="PROSITE" id="PS50089"/>
    </source>
</evidence>
<comment type="catalytic activity">
    <reaction evidence="1">
        <text>S-ubiquitinyl-[E2 ubiquitin-conjugating enzyme]-L-cysteine + [acceptor protein]-L-lysine = [E2 ubiquitin-conjugating enzyme]-L-cysteine + N(6)-ubiquitinyl-[acceptor protein]-L-lysine.</text>
        <dbReference type="EC" id="2.3.2.27"/>
    </reaction>
</comment>
<feature type="transmembrane region" description="Helical" evidence="14">
    <location>
        <begin position="238"/>
        <end position="264"/>
    </location>
</feature>
<evidence type="ECO:0000256" key="9">
    <source>
        <dbReference type="ARBA" id="ARBA00022833"/>
    </source>
</evidence>
<dbReference type="InterPro" id="IPR001841">
    <property type="entry name" value="Znf_RING"/>
</dbReference>
<evidence type="ECO:0000256" key="7">
    <source>
        <dbReference type="ARBA" id="ARBA00022771"/>
    </source>
</evidence>
<dbReference type="GO" id="GO:0006511">
    <property type="term" value="P:ubiquitin-dependent protein catabolic process"/>
    <property type="evidence" value="ECO:0007669"/>
    <property type="project" value="TreeGrafter"/>
</dbReference>
<gene>
    <name evidence="17" type="ORF">FKW77_003943</name>
</gene>
<evidence type="ECO:0000256" key="10">
    <source>
        <dbReference type="ARBA" id="ARBA00022989"/>
    </source>
</evidence>
<feature type="region of interest" description="Disordered" evidence="13">
    <location>
        <begin position="442"/>
        <end position="468"/>
    </location>
</feature>
<proteinExistence type="predicted"/>
<keyword evidence="15" id="KW-0732">Signal</keyword>
<dbReference type="CDD" id="cd16454">
    <property type="entry name" value="RING-H2_PA-TM-RING"/>
    <property type="match status" value="1"/>
</dbReference>
<dbReference type="Pfam" id="PF13639">
    <property type="entry name" value="zf-RING_2"/>
    <property type="match status" value="1"/>
</dbReference>
<feature type="region of interest" description="Disordered" evidence="13">
    <location>
        <begin position="327"/>
        <end position="359"/>
    </location>
</feature>
<sequence>MRGIIVTALQLILLSASVVLAQTVSPSNSSQSTAPPQSEPIQATPTYSNPYNNRISLSALTANAWSRTNSNVSNPRAYLVHVRYVVRAHQLTVGFRKQDSSSRLIATPLLTDTNSLSSIQPYTFAVIQCDPAPGNLQPIDVIIQAISRGAQAIVLYSTSANYCSLQPGNDVPDTFPIYSTTNTRDYQILTSRTQNFSPNGNRNNWAIGTKSTLDNIASSMSSPSNGSYSPGGPSPSTAVAMIILYSITGVITALFLVIIVTGAVRAHRHPERYGPRNVLGRPRQSRARGLARAMLETLPIVKFGEKEEDVKTGDVELAEPSTAHARHVDDSTNTVASPTEATHLTYRDPTPAHTVDKSESSEIVSTEAVAARASPEPAVSVDEDHLGCSICTDDFEKGQDVRVLPCKHQFHPACIDPWLLNVSGTCPLCRIDLRPVTSIDSVTASPDNLPPPLDADGTSPPSNRASRRMSGLWEVLNPRRMAHASPEERIEALRRLREHNGRNPTEEQETRRRRRLTARLGETFGVRTRARGTSPAGTAGSADVEVPTTVVENPASPTGPNPGTSTTTH</sequence>
<dbReference type="InterPro" id="IPR013083">
    <property type="entry name" value="Znf_RING/FYVE/PHD"/>
</dbReference>